<dbReference type="Gene3D" id="4.10.110.20">
    <property type="entry name" value="Variant surface glycoprotein MITAT 1.2, VSG 221, C-terminal domain"/>
    <property type="match status" value="1"/>
</dbReference>
<evidence type="ECO:0000256" key="4">
    <source>
        <dbReference type="ARBA" id="ARBA00022622"/>
    </source>
</evidence>
<dbReference type="Gene3D" id="3.90.150.10">
    <property type="entry name" value="Variant Surface Glycoprotein, subunit A domain 1"/>
    <property type="match status" value="1"/>
</dbReference>
<feature type="domain" description="Trypanosome variant surface glycoprotein A-type N-terminal" evidence="10">
    <location>
        <begin position="13"/>
        <end position="385"/>
    </location>
</feature>
<feature type="compositionally biased region" description="Polar residues" evidence="8">
    <location>
        <begin position="184"/>
        <end position="195"/>
    </location>
</feature>
<dbReference type="InterPro" id="IPR027446">
    <property type="entry name" value="VSG_C_dom_sf"/>
</dbReference>
<dbReference type="EMBL" id="JN247439">
    <property type="protein sequence ID" value="AEZ66409.1"/>
    <property type="molecule type" value="mRNA"/>
</dbReference>
<dbReference type="Gene3D" id="1.10.470.10">
    <property type="entry name" value="Variant Surface Glycoprotein, subunit A, domain 2"/>
    <property type="match status" value="1"/>
</dbReference>
<accession>L7NU91</accession>
<gene>
    <name evidence="11" type="primary">VSG</name>
</gene>
<evidence type="ECO:0000313" key="11">
    <source>
        <dbReference type="EMBL" id="AEZ66409.1"/>
    </source>
</evidence>
<keyword evidence="3" id="KW-1003">Cell membrane</keyword>
<feature type="compositionally biased region" description="Low complexity" evidence="8">
    <location>
        <begin position="196"/>
        <end position="205"/>
    </location>
</feature>
<keyword evidence="5" id="KW-0472">Membrane</keyword>
<evidence type="ECO:0000256" key="1">
    <source>
        <dbReference type="ARBA" id="ARBA00002523"/>
    </source>
</evidence>
<feature type="signal peptide" evidence="9">
    <location>
        <begin position="1"/>
        <end position="25"/>
    </location>
</feature>
<organism evidence="11">
    <name type="scientific">Trypanosoma evansi</name>
    <dbReference type="NCBI Taxonomy" id="5697"/>
    <lineage>
        <taxon>Eukaryota</taxon>
        <taxon>Discoba</taxon>
        <taxon>Euglenozoa</taxon>
        <taxon>Kinetoplastea</taxon>
        <taxon>Metakinetoplastina</taxon>
        <taxon>Trypanosomatida</taxon>
        <taxon>Trypanosomatidae</taxon>
        <taxon>Trypanosoma</taxon>
    </lineage>
</organism>
<keyword evidence="4" id="KW-0336">GPI-anchor</keyword>
<feature type="chain" id="PRO_5003982527" evidence="9">
    <location>
        <begin position="26"/>
        <end position="486"/>
    </location>
</feature>
<comment type="function">
    <text evidence="1">VSG forms a coat on the surface of the parasite. The trypanosome evades the immune response of the host by expressing a series of antigenically distinct VSGs from an estimated 1000 VSG genes.</text>
</comment>
<keyword evidence="6" id="KW-0325">Glycoprotein</keyword>
<evidence type="ECO:0000256" key="8">
    <source>
        <dbReference type="SAM" id="MobiDB-lite"/>
    </source>
</evidence>
<sequence>MRTHHRLRLTAALVILAHTVHQAKATGGAALSVETRQAVCGLAEDLATFPAYVATQMKNALQAEASVSADELKLQIYIQQHSQSDGPKYIPLQAALAEKAQSNLDKLMTHTEKAIDATAAVANLQGRLAETMEMMAGLHQNSDPGTGAGCLARDASNVYTGRDKLTNCGATTKSAAQKEPNPPSKINQQGFPQLSTTPGTTGTAAGTAQCHLTHTQANNGPTGTTRTADGATLAAGYIKLADNDAGWTLEDLRQLNTGHSSGKPKPFTDAHTKFTGHASSVPTIATSHQPLTLQAMTDSPAVKAAYKKIVKGDTAPYDKNKDEPTITNEIAATYGPADQFQANWIDKYTQNKVDKISYGSGDTGTEALTGETDINKLRKILAYYTGIQAAAAATKLQEAQAQIDKLKQSNVAAKKPQETNETCEKKEVDKCEKPCKVVEANGAKKCTLDKDEAKKLEEKTDGKTNTTGSNSFVIHKAPLWLAFLLF</sequence>
<dbReference type="AlphaFoldDB" id="L7NU91"/>
<dbReference type="GO" id="GO:0098552">
    <property type="term" value="C:side of membrane"/>
    <property type="evidence" value="ECO:0007669"/>
    <property type="project" value="UniProtKB-KW"/>
</dbReference>
<dbReference type="SUPFAM" id="SSF118251">
    <property type="entry name" value="Variant surface glycoprotein MITAT 1.2, VSG 221, C-terminal domain"/>
    <property type="match status" value="1"/>
</dbReference>
<protein>
    <submittedName>
        <fullName evidence="11">Variant surface glycoprotein</fullName>
    </submittedName>
</protein>
<feature type="region of interest" description="Disordered" evidence="8">
    <location>
        <begin position="171"/>
        <end position="205"/>
    </location>
</feature>
<evidence type="ECO:0000256" key="9">
    <source>
        <dbReference type="SAM" id="SignalP"/>
    </source>
</evidence>
<evidence type="ECO:0000256" key="5">
    <source>
        <dbReference type="ARBA" id="ARBA00023136"/>
    </source>
</evidence>
<proteinExistence type="evidence at transcript level"/>
<name>L7NU91_TRYEV</name>
<keyword evidence="7" id="KW-0449">Lipoprotein</keyword>
<dbReference type="InterPro" id="IPR001812">
    <property type="entry name" value="Trypano_VSG_A_N_dom"/>
</dbReference>
<evidence type="ECO:0000256" key="7">
    <source>
        <dbReference type="ARBA" id="ARBA00023288"/>
    </source>
</evidence>
<dbReference type="SUPFAM" id="SSF58087">
    <property type="entry name" value="Variant surface glycoprotein (N-terminal domain)"/>
    <property type="match status" value="1"/>
</dbReference>
<dbReference type="Pfam" id="PF00913">
    <property type="entry name" value="Trypan_glycop"/>
    <property type="match status" value="1"/>
</dbReference>
<reference evidence="11" key="1">
    <citation type="submission" date="2011-07" db="EMBL/GenBank/DDBJ databases">
        <title>Trypanosoma evansi variant surface glycoprotein repertoire and expression dynamics in experimentally infected Malaysian local ponies.</title>
        <authorList>
            <person name="Elshafie E.I."/>
            <person name="Sharma R."/>
            <person name="Sani R.A."/>
            <person name="Hassan L."/>
            <person name="Ahmed B."/>
            <person name="Anka A.I."/>
        </authorList>
    </citation>
    <scope>NUCLEOTIDE SEQUENCE</scope>
    <source>
        <strain evidence="11">KT01</strain>
    </source>
</reference>
<evidence type="ECO:0000256" key="6">
    <source>
        <dbReference type="ARBA" id="ARBA00023180"/>
    </source>
</evidence>
<comment type="subcellular location">
    <subcellularLocation>
        <location evidence="2">Cell membrane</location>
        <topology evidence="2">Lipid-anchor</topology>
        <topology evidence="2">GPI-anchor</topology>
    </subcellularLocation>
</comment>
<evidence type="ECO:0000256" key="2">
    <source>
        <dbReference type="ARBA" id="ARBA00004609"/>
    </source>
</evidence>
<dbReference type="GO" id="GO:0005886">
    <property type="term" value="C:plasma membrane"/>
    <property type="evidence" value="ECO:0007669"/>
    <property type="project" value="UniProtKB-SubCell"/>
</dbReference>
<keyword evidence="9" id="KW-0732">Signal</keyword>
<evidence type="ECO:0000259" key="10">
    <source>
        <dbReference type="Pfam" id="PF00913"/>
    </source>
</evidence>
<dbReference type="GO" id="GO:0042783">
    <property type="term" value="P:symbiont-mediated evasion of host immune response"/>
    <property type="evidence" value="ECO:0007669"/>
    <property type="project" value="InterPro"/>
</dbReference>
<evidence type="ECO:0000256" key="3">
    <source>
        <dbReference type="ARBA" id="ARBA00022475"/>
    </source>
</evidence>